<evidence type="ECO:0000259" key="3">
    <source>
        <dbReference type="Pfam" id="PF01464"/>
    </source>
</evidence>
<keyword evidence="2" id="KW-0472">Membrane</keyword>
<evidence type="ECO:0000256" key="1">
    <source>
        <dbReference type="SAM" id="Coils"/>
    </source>
</evidence>
<reference evidence="4 5" key="1">
    <citation type="submission" date="2019-01" db="EMBL/GenBank/DDBJ databases">
        <title>Complete genome sequence of Campylobacter bacteriophage CP20.</title>
        <authorList>
            <person name="Connerton I.F."/>
        </authorList>
    </citation>
    <scope>NUCLEOTIDE SEQUENCE [LARGE SCALE GENOMIC DNA]</scope>
</reference>
<dbReference type="InterPro" id="IPR023346">
    <property type="entry name" value="Lysozyme-like_dom_sf"/>
</dbReference>
<evidence type="ECO:0000313" key="5">
    <source>
        <dbReference type="Proteomes" id="UP000290538"/>
    </source>
</evidence>
<dbReference type="EMBL" id="MK408758">
    <property type="protein sequence ID" value="QAU04863.1"/>
    <property type="molecule type" value="Genomic_DNA"/>
</dbReference>
<feature type="transmembrane region" description="Helical" evidence="2">
    <location>
        <begin position="6"/>
        <end position="24"/>
    </location>
</feature>
<evidence type="ECO:0000313" key="4">
    <source>
        <dbReference type="EMBL" id="QAU04863.1"/>
    </source>
</evidence>
<accession>A0A410T7P4</accession>
<feature type="coiled-coil region" evidence="1">
    <location>
        <begin position="24"/>
        <end position="65"/>
    </location>
</feature>
<organism evidence="4 5">
    <name type="scientific">Campylobacter phage CP20</name>
    <dbReference type="NCBI Taxonomy" id="2506428"/>
    <lineage>
        <taxon>Viruses</taxon>
        <taxon>Duplodnaviria</taxon>
        <taxon>Heunggongvirae</taxon>
        <taxon>Uroviricota</taxon>
        <taxon>Caudoviricetes</taxon>
        <taxon>Connertonviridae</taxon>
        <taxon>Firehammervirus</taxon>
        <taxon>Firehammervirus CPt10</taxon>
    </lineage>
</organism>
<feature type="domain" description="Transglycosylase SLT" evidence="3">
    <location>
        <begin position="97"/>
        <end position="185"/>
    </location>
</feature>
<proteinExistence type="predicted"/>
<evidence type="ECO:0000256" key="2">
    <source>
        <dbReference type="SAM" id="Phobius"/>
    </source>
</evidence>
<keyword evidence="2" id="KW-0812">Transmembrane</keyword>
<sequence>MNYDKLNKIGIILIIILSVVYFMLDINNTKVKNLEFKIQDLQIELNKTKKELNDTKINLNHLSSKVQDLKISLMKDMSTMYHLSDRQQSLILDEIWKQSKKYKINPAFLYAVLWKESRFRNDVIHKPTYVRTLKKEIQAQGMGAIVWDFWGDKLKSNTSLKSKKDLKNWKKNIEGTAYILSYLKSLPKIPNTKNKYESAASRYYGKYQANYVNKTMSKFNELNS</sequence>
<protein>
    <recommendedName>
        <fullName evidence="3">Transglycosylase SLT domain-containing protein</fullName>
    </recommendedName>
</protein>
<dbReference type="Gene3D" id="1.10.530.10">
    <property type="match status" value="1"/>
</dbReference>
<dbReference type="InterPro" id="IPR008258">
    <property type="entry name" value="Transglycosylase_SLT_dom_1"/>
</dbReference>
<keyword evidence="2" id="KW-1133">Transmembrane helix</keyword>
<name>A0A410T7P4_9CAUD</name>
<keyword evidence="1" id="KW-0175">Coiled coil</keyword>
<dbReference type="Pfam" id="PF01464">
    <property type="entry name" value="SLT"/>
    <property type="match status" value="1"/>
</dbReference>
<dbReference type="SUPFAM" id="SSF53955">
    <property type="entry name" value="Lysozyme-like"/>
    <property type="match status" value="1"/>
</dbReference>
<dbReference type="Proteomes" id="UP000290538">
    <property type="component" value="Segment"/>
</dbReference>